<dbReference type="EMBL" id="JAGPYM010000054">
    <property type="protein sequence ID" value="KAH6871515.1"/>
    <property type="molecule type" value="Genomic_DNA"/>
</dbReference>
<comment type="caution">
    <text evidence="2">The sequence shown here is derived from an EMBL/GenBank/DDBJ whole genome shotgun (WGS) entry which is preliminary data.</text>
</comment>
<dbReference type="Proteomes" id="UP000777438">
    <property type="component" value="Unassembled WGS sequence"/>
</dbReference>
<accession>A0A9P8VRJ7</accession>
<dbReference type="OrthoDB" id="5985073at2759"/>
<feature type="domain" description="F-box" evidence="1">
    <location>
        <begin position="1"/>
        <end position="57"/>
    </location>
</feature>
<dbReference type="InterPro" id="IPR001810">
    <property type="entry name" value="F-box_dom"/>
</dbReference>
<evidence type="ECO:0000313" key="2">
    <source>
        <dbReference type="EMBL" id="KAH6871515.1"/>
    </source>
</evidence>
<proteinExistence type="predicted"/>
<gene>
    <name evidence="2" type="ORF">B0T10DRAFT_523040</name>
</gene>
<sequence>MEKLPIEILSRIIKHLSSKDLYNEALNKWVFSVSIAPYATINRQWQSLVEALTFRDLSLTPPDIVFAISEGILTPDRLSFLRELRVDFIFPAHEGQHAADTASEEDPDDQVVFNRTVRKLFHLLERAPRCESPWLSLGAYVPIPRQYPRGTDALYGRHPPEARLVADGTVPISYLELSPVLEKDLPELPVVSEFLTTTYFKSHSLVFSPRSMCVMASKMTRLKKVEWDLSDREKANLQRRIQLRCDFANALEKLPTFLKEFYLEYVREPPKDHSFHPPSIVPPDIIDDPLSQALRRMSQRQHLIRFHVRACVDSTIFCLQHLVSEEVPGWTDLNYFWVSMHPVLPSGRDMDTELPGEGRDWHFRDIPDQELLDTIFIAAGRAACQMPKITNFSLRYELNPVAGLSFRPDLFRDKVSCVEIMTEQVPELSKETEDIWKEACEKHGREYSLTVADYAHESELLFHYSHS</sequence>
<dbReference type="AlphaFoldDB" id="A0A9P8VRJ7"/>
<evidence type="ECO:0000259" key="1">
    <source>
        <dbReference type="PROSITE" id="PS50181"/>
    </source>
</evidence>
<protein>
    <recommendedName>
        <fullName evidence="1">F-box domain-containing protein</fullName>
    </recommendedName>
</protein>
<organism evidence="2 3">
    <name type="scientific">Thelonectria olida</name>
    <dbReference type="NCBI Taxonomy" id="1576542"/>
    <lineage>
        <taxon>Eukaryota</taxon>
        <taxon>Fungi</taxon>
        <taxon>Dikarya</taxon>
        <taxon>Ascomycota</taxon>
        <taxon>Pezizomycotina</taxon>
        <taxon>Sordariomycetes</taxon>
        <taxon>Hypocreomycetidae</taxon>
        <taxon>Hypocreales</taxon>
        <taxon>Nectriaceae</taxon>
        <taxon>Thelonectria</taxon>
    </lineage>
</organism>
<reference evidence="2 3" key="1">
    <citation type="journal article" date="2021" name="Nat. Commun.">
        <title>Genetic determinants of endophytism in the Arabidopsis root mycobiome.</title>
        <authorList>
            <person name="Mesny F."/>
            <person name="Miyauchi S."/>
            <person name="Thiergart T."/>
            <person name="Pickel B."/>
            <person name="Atanasova L."/>
            <person name="Karlsson M."/>
            <person name="Huettel B."/>
            <person name="Barry K.W."/>
            <person name="Haridas S."/>
            <person name="Chen C."/>
            <person name="Bauer D."/>
            <person name="Andreopoulos W."/>
            <person name="Pangilinan J."/>
            <person name="LaButti K."/>
            <person name="Riley R."/>
            <person name="Lipzen A."/>
            <person name="Clum A."/>
            <person name="Drula E."/>
            <person name="Henrissat B."/>
            <person name="Kohler A."/>
            <person name="Grigoriev I.V."/>
            <person name="Martin F.M."/>
            <person name="Hacquard S."/>
        </authorList>
    </citation>
    <scope>NUCLEOTIDE SEQUENCE [LARGE SCALE GENOMIC DNA]</scope>
    <source>
        <strain evidence="2 3">MPI-CAGE-CH-0241</strain>
    </source>
</reference>
<evidence type="ECO:0000313" key="3">
    <source>
        <dbReference type="Proteomes" id="UP000777438"/>
    </source>
</evidence>
<keyword evidence="3" id="KW-1185">Reference proteome</keyword>
<name>A0A9P8VRJ7_9HYPO</name>
<dbReference type="PROSITE" id="PS50181">
    <property type="entry name" value="FBOX"/>
    <property type="match status" value="1"/>
</dbReference>